<sequence>MLERYPTPDSTPPTPLRYPSASPAQLSISAEINVATRKQHTELNRLIIERLPLALPVRPWGWRRALLAQGIAAFAQIYFEFEGTWSAIEGSPEKDGNGDMVPWLANLRPRGLERTQRLRSDLRRLGCSTALAIGRCEPAQAGRVSVKPHILIAYAWAMYMAIFSGGRWIRQQLAAAGPECELSFLSFDGDEDGEDLKQDFKAGLARAEELLSPQERQEVVEEAQALFYRCIALVAVLDRKVRWQYFRQVAIRGISATCIMWLLWLPSTDGFRRLDKQ</sequence>
<evidence type="ECO:0000313" key="6">
    <source>
        <dbReference type="Proteomes" id="UP001168146"/>
    </source>
</evidence>
<reference evidence="5" key="1">
    <citation type="submission" date="2021-12" db="EMBL/GenBank/DDBJ databases">
        <title>Black yeast isolated from Biological Soil Crust.</title>
        <authorList>
            <person name="Kurbessoian T."/>
        </authorList>
    </citation>
    <scope>NUCLEOTIDE SEQUENCE</scope>
    <source>
        <strain evidence="5">CCFEE 5208</strain>
    </source>
</reference>
<organism evidence="5 6">
    <name type="scientific">Friedmanniomyces endolithicus</name>
    <dbReference type="NCBI Taxonomy" id="329885"/>
    <lineage>
        <taxon>Eukaryota</taxon>
        <taxon>Fungi</taxon>
        <taxon>Dikarya</taxon>
        <taxon>Ascomycota</taxon>
        <taxon>Pezizomycotina</taxon>
        <taxon>Dothideomycetes</taxon>
        <taxon>Dothideomycetidae</taxon>
        <taxon>Mycosphaerellales</taxon>
        <taxon>Teratosphaeriaceae</taxon>
        <taxon>Friedmanniomyces</taxon>
    </lineage>
</organism>
<dbReference type="Proteomes" id="UP001168146">
    <property type="component" value="Unassembled WGS sequence"/>
</dbReference>
<evidence type="ECO:0000256" key="1">
    <source>
        <dbReference type="ARBA" id="ARBA00022617"/>
    </source>
</evidence>
<dbReference type="PANTHER" id="PTHR10720:SF0">
    <property type="entry name" value="HEME OXYGENASE"/>
    <property type="match status" value="1"/>
</dbReference>
<dbReference type="EMBL" id="JASUXU010000013">
    <property type="protein sequence ID" value="KAK0323326.1"/>
    <property type="molecule type" value="Genomic_DNA"/>
</dbReference>
<dbReference type="InterPro" id="IPR016053">
    <property type="entry name" value="Haem_Oase-like"/>
</dbReference>
<gene>
    <name evidence="5" type="ORF">LTR82_005686</name>
</gene>
<dbReference type="GO" id="GO:0004392">
    <property type="term" value="F:heme oxygenase (decyclizing) activity"/>
    <property type="evidence" value="ECO:0007669"/>
    <property type="project" value="InterPro"/>
</dbReference>
<dbReference type="PANTHER" id="PTHR10720">
    <property type="entry name" value="HEME OXYGENASE"/>
    <property type="match status" value="1"/>
</dbReference>
<dbReference type="InterPro" id="IPR016084">
    <property type="entry name" value="Haem_Oase-like_multi-hlx"/>
</dbReference>
<proteinExistence type="predicted"/>
<dbReference type="InterPro" id="IPR002051">
    <property type="entry name" value="Haem_Oase"/>
</dbReference>
<keyword evidence="2" id="KW-0479">Metal-binding</keyword>
<evidence type="ECO:0000256" key="2">
    <source>
        <dbReference type="ARBA" id="ARBA00022723"/>
    </source>
</evidence>
<evidence type="ECO:0000256" key="3">
    <source>
        <dbReference type="ARBA" id="ARBA00023004"/>
    </source>
</evidence>
<keyword evidence="3" id="KW-0408">Iron</keyword>
<evidence type="ECO:0008006" key="7">
    <source>
        <dbReference type="Google" id="ProtNLM"/>
    </source>
</evidence>
<dbReference type="GO" id="GO:0046872">
    <property type="term" value="F:metal ion binding"/>
    <property type="evidence" value="ECO:0007669"/>
    <property type="project" value="UniProtKB-KW"/>
</dbReference>
<comment type="caution">
    <text evidence="5">The sequence shown here is derived from an EMBL/GenBank/DDBJ whole genome shotgun (WGS) entry which is preliminary data.</text>
</comment>
<protein>
    <recommendedName>
        <fullName evidence="7">Heme oxygenase-like protein</fullName>
    </recommendedName>
</protein>
<dbReference type="GO" id="GO:0006788">
    <property type="term" value="P:heme oxidation"/>
    <property type="evidence" value="ECO:0007669"/>
    <property type="project" value="InterPro"/>
</dbReference>
<feature type="region of interest" description="Disordered" evidence="4">
    <location>
        <begin position="1"/>
        <end position="20"/>
    </location>
</feature>
<accession>A0AAN6JAH5</accession>
<dbReference type="CDD" id="cd19165">
    <property type="entry name" value="HemeO"/>
    <property type="match status" value="1"/>
</dbReference>
<dbReference type="SUPFAM" id="SSF48613">
    <property type="entry name" value="Heme oxygenase-like"/>
    <property type="match status" value="1"/>
</dbReference>
<evidence type="ECO:0000256" key="4">
    <source>
        <dbReference type="SAM" id="MobiDB-lite"/>
    </source>
</evidence>
<keyword evidence="1" id="KW-0349">Heme</keyword>
<dbReference type="AlphaFoldDB" id="A0AAN6JAH5"/>
<dbReference type="Gene3D" id="1.20.910.10">
    <property type="entry name" value="Heme oxygenase-like"/>
    <property type="match status" value="1"/>
</dbReference>
<evidence type="ECO:0000313" key="5">
    <source>
        <dbReference type="EMBL" id="KAK0323326.1"/>
    </source>
</evidence>
<dbReference type="Pfam" id="PF01126">
    <property type="entry name" value="Heme_oxygenase"/>
    <property type="match status" value="1"/>
</dbReference>
<name>A0AAN6JAH5_9PEZI</name>